<dbReference type="InterPro" id="IPR036188">
    <property type="entry name" value="FAD/NAD-bd_sf"/>
</dbReference>
<dbReference type="RefSeq" id="WP_208176754.1">
    <property type="nucleotide sequence ID" value="NZ_JAGETZ010000009.1"/>
</dbReference>
<dbReference type="SUPFAM" id="SSF51905">
    <property type="entry name" value="FAD/NAD(P)-binding domain"/>
    <property type="match status" value="1"/>
</dbReference>
<protein>
    <submittedName>
        <fullName evidence="2">FAD-dependent monooxygenase</fullName>
    </submittedName>
</protein>
<dbReference type="PANTHER" id="PTHR46865:SF2">
    <property type="entry name" value="MONOOXYGENASE"/>
    <property type="match status" value="1"/>
</dbReference>
<sequence length="377" mass="41392">MESANGKPVLISGASIAGLSTAYWLNKLGYKVTVVERANAPRTGGAAINVQGEALASARRMGIFAQLRAHRLQLERLEFKNTDDVTEGSMLMQPAEAPPSDDDIEDVEIERATLMAILVDALQNEVNFLFNNSISAMSETAGAMQVTFKDGSSGTFALVFGCDGAHSVVRKLWFNNEPTYVQFLQHYFSLTIVDHALIAPNTAQLYNVPGKGVMLNAYNGKTDVIFSFFSEQEIPYDYRDAAQQRRMIVEQFAGQGWRTDELLAEIQQADISYFDKFCQIRMPSWTKGRVALVGDAGYCASPAAGIGASLAMAGAAAIADALEQHNGDFDAAFTAYNQQLRPFIEETQANARMMLNDYFVPKTEEAIRTRNTQGIPF</sequence>
<reference evidence="2 3" key="1">
    <citation type="submission" date="2021-03" db="EMBL/GenBank/DDBJ databases">
        <authorList>
            <person name="Kim M.K."/>
        </authorList>
    </citation>
    <scope>NUCLEOTIDE SEQUENCE [LARGE SCALE GENOMIC DNA]</scope>
    <source>
        <strain evidence="2 3">BT442</strain>
    </source>
</reference>
<keyword evidence="2" id="KW-0560">Oxidoreductase</keyword>
<gene>
    <name evidence="2" type="ORF">J4E00_18515</name>
</gene>
<dbReference type="InterPro" id="IPR051704">
    <property type="entry name" value="FAD_aromatic-hydroxylase"/>
</dbReference>
<evidence type="ECO:0000313" key="2">
    <source>
        <dbReference type="EMBL" id="MBO2011061.1"/>
    </source>
</evidence>
<name>A0ABS3QIX9_9BACT</name>
<dbReference type="PANTHER" id="PTHR46865">
    <property type="entry name" value="OXIDOREDUCTASE-RELATED"/>
    <property type="match status" value="1"/>
</dbReference>
<keyword evidence="3" id="KW-1185">Reference proteome</keyword>
<dbReference type="Pfam" id="PF01494">
    <property type="entry name" value="FAD_binding_3"/>
    <property type="match status" value="1"/>
</dbReference>
<comment type="caution">
    <text evidence="2">The sequence shown here is derived from an EMBL/GenBank/DDBJ whole genome shotgun (WGS) entry which is preliminary data.</text>
</comment>
<accession>A0ABS3QIX9</accession>
<dbReference type="Proteomes" id="UP000664369">
    <property type="component" value="Unassembled WGS sequence"/>
</dbReference>
<feature type="domain" description="FAD-binding" evidence="1">
    <location>
        <begin position="8"/>
        <end position="325"/>
    </location>
</feature>
<proteinExistence type="predicted"/>
<evidence type="ECO:0000313" key="3">
    <source>
        <dbReference type="Proteomes" id="UP000664369"/>
    </source>
</evidence>
<dbReference type="PRINTS" id="PR00420">
    <property type="entry name" value="RNGMNOXGNASE"/>
</dbReference>
<organism evidence="2 3">
    <name type="scientific">Hymenobacter negativus</name>
    <dbReference type="NCBI Taxonomy" id="2795026"/>
    <lineage>
        <taxon>Bacteria</taxon>
        <taxon>Pseudomonadati</taxon>
        <taxon>Bacteroidota</taxon>
        <taxon>Cytophagia</taxon>
        <taxon>Cytophagales</taxon>
        <taxon>Hymenobacteraceae</taxon>
        <taxon>Hymenobacter</taxon>
    </lineage>
</organism>
<dbReference type="Gene3D" id="3.30.9.10">
    <property type="entry name" value="D-Amino Acid Oxidase, subunit A, domain 2"/>
    <property type="match status" value="1"/>
</dbReference>
<dbReference type="Gene3D" id="3.50.50.60">
    <property type="entry name" value="FAD/NAD(P)-binding domain"/>
    <property type="match status" value="1"/>
</dbReference>
<dbReference type="EMBL" id="JAGETZ010000009">
    <property type="protein sequence ID" value="MBO2011061.1"/>
    <property type="molecule type" value="Genomic_DNA"/>
</dbReference>
<dbReference type="InterPro" id="IPR002938">
    <property type="entry name" value="FAD-bd"/>
</dbReference>
<keyword evidence="2" id="KW-0503">Monooxygenase</keyword>
<evidence type="ECO:0000259" key="1">
    <source>
        <dbReference type="Pfam" id="PF01494"/>
    </source>
</evidence>
<dbReference type="GO" id="GO:0004497">
    <property type="term" value="F:monooxygenase activity"/>
    <property type="evidence" value="ECO:0007669"/>
    <property type="project" value="UniProtKB-KW"/>
</dbReference>